<evidence type="ECO:0000313" key="3">
    <source>
        <dbReference type="Proteomes" id="UP001156441"/>
    </source>
</evidence>
<evidence type="ECO:0008006" key="4">
    <source>
        <dbReference type="Google" id="ProtNLM"/>
    </source>
</evidence>
<name>A0ABT2JL75_9PSEU</name>
<keyword evidence="3" id="KW-1185">Reference proteome</keyword>
<dbReference type="RefSeq" id="WP_260196235.1">
    <property type="nucleotide sequence ID" value="NZ_JAFFZE010000036.1"/>
</dbReference>
<reference evidence="2 3" key="1">
    <citation type="submission" date="2021-02" db="EMBL/GenBank/DDBJ databases">
        <title>Actinophytocola xerophila sp. nov., isolated from soil of cotton cropping field.</title>
        <authorList>
            <person name="Huang R."/>
            <person name="Chen X."/>
            <person name="Ge X."/>
            <person name="Liu W."/>
        </authorList>
    </citation>
    <scope>NUCLEOTIDE SEQUENCE [LARGE SCALE GENOMIC DNA]</scope>
    <source>
        <strain evidence="2 3">S1-96</strain>
    </source>
</reference>
<feature type="region of interest" description="Disordered" evidence="1">
    <location>
        <begin position="410"/>
        <end position="430"/>
    </location>
</feature>
<dbReference type="EMBL" id="JAFFZE010000036">
    <property type="protein sequence ID" value="MCT2588274.1"/>
    <property type="molecule type" value="Genomic_DNA"/>
</dbReference>
<proteinExistence type="predicted"/>
<accession>A0ABT2JL75</accession>
<comment type="caution">
    <text evidence="2">The sequence shown here is derived from an EMBL/GenBank/DDBJ whole genome shotgun (WGS) entry which is preliminary data.</text>
</comment>
<evidence type="ECO:0000313" key="2">
    <source>
        <dbReference type="EMBL" id="MCT2588274.1"/>
    </source>
</evidence>
<protein>
    <recommendedName>
        <fullName evidence="4">Tetratricopeptide repeat protein</fullName>
    </recommendedName>
</protein>
<sequence length="935" mass="99989">MTRRAAPTPAAVLPGPDRALARSLVRQVRPVPVGRALRDPDGAMCLACGADLPGDVLASPCASCGTPTTLVSDGVPLATVTVLGGLHRRRAGLRKRPAMLVARGADDCTLLLHNGRTLTVAPGDLPATTDPGPGPDTPVLRSPVGPILRHAVTGDGSLPWPADLLLRHAFDALATVPWARRVAALDLLALGRPDLLGGCGLSRTETTWLTLVHGARRGDAAEVVAAAAALPPDRYRRKIAIVAALLAQLRQVPGAAERLAPALRAFAGTEPLAALAQRALGLAGHPPRQRIDDHVTRAGTFPVPVELVHLLDARAAGSSALLGARGRLAVLHAAADPDPGLAVAVSLDDAPLAVVDDLIDAGKVTDLATVSAGRPDDQQAYLTARIAPDRLSDAQLERVGHRDEAIRRRLLAGGTDPTDPTDPDRTSPMARHAASVDHVLRRRPQDVVAGHVLPAHREVARLLTDVITRADAGEEPAALLTGPLLADRSTWLPLVRLFGAERLRGAGGELVRGFSDFFEWLDLTAAREHLFLADWQRATDAARRCLELATGEAVRDEAQNLLACGLHNLGDHHGAMRELEQAIEGSYSVALLANIGVVAAHLDPELAAGHLGRIVREGPTTAMRVNAARQALAAWRSDDGKLWAGDGSDRRALPTVLREPLRSIVVERIDLDDFRAVVAALATHDAAWLTAPNSLRASPHRDTLDARYHLAVAAEDMFLSVVDVLATIQDWAAAPEWLCTARDELVHQTIDFLLGHIDDPDNMAGIVARALVTKVRGLPERDQVVLALLAVATLAHHVTEQDEELADGVVDLFGAYEGRVAALDAEQREAVAGLRELCVRRITLNLAFSRKREIGTLVDLYNAALDVLDRVQRGSPLWFRARGQVAETVDACQRTKAQLRPWVRKLEDADVRDMVLGFLDHCADLELKAQRVLGS</sequence>
<organism evidence="2 3">
    <name type="scientific">Actinophytocola gossypii</name>
    <dbReference type="NCBI Taxonomy" id="2812003"/>
    <lineage>
        <taxon>Bacteria</taxon>
        <taxon>Bacillati</taxon>
        <taxon>Actinomycetota</taxon>
        <taxon>Actinomycetes</taxon>
        <taxon>Pseudonocardiales</taxon>
        <taxon>Pseudonocardiaceae</taxon>
    </lineage>
</organism>
<dbReference type="Proteomes" id="UP001156441">
    <property type="component" value="Unassembled WGS sequence"/>
</dbReference>
<gene>
    <name evidence="2" type="ORF">JT362_34710</name>
</gene>
<evidence type="ECO:0000256" key="1">
    <source>
        <dbReference type="SAM" id="MobiDB-lite"/>
    </source>
</evidence>